<sequence>MIWVAALLIAAPASAQVLKAEQADAIVKGCAAHARAKGQGHAIAVVDLGGHPVATWRMDGNVFGMMDFSLAKARAVAAWGFPTSGMEEAVKGTPGFADAPHVVTVPGGVPIFSADGRTRLGGVGASGEAPADDAACAAAGIAAAGLKSERAR</sequence>
<dbReference type="PATRIC" id="fig|33050.5.peg.379"/>
<dbReference type="KEGG" id="smag:AN936_01815"/>
<reference evidence="2 3" key="1">
    <citation type="journal article" date="2015" name="Genome Announc.">
        <title>Complete Genome Sequence of Polypropylene Glycol- and Polyethylene Glycol-Degrading Sphingopyxis macrogoltabida Strain EY-1.</title>
        <authorList>
            <person name="Ohtsubo Y."/>
            <person name="Nagata Y."/>
            <person name="Numata M."/>
            <person name="Tsuchikane K."/>
            <person name="Hosoyama A."/>
            <person name="Yamazoe A."/>
            <person name="Tsuda M."/>
            <person name="Fujita N."/>
            <person name="Kawai F."/>
        </authorList>
    </citation>
    <scope>NUCLEOTIDE SEQUENCE [LARGE SCALE GENOMIC DNA]</scope>
    <source>
        <strain evidence="2 3">EY-1</strain>
    </source>
</reference>
<evidence type="ECO:0000313" key="3">
    <source>
        <dbReference type="Proteomes" id="UP000058074"/>
    </source>
</evidence>
<gene>
    <name evidence="2" type="ORF">AN936_01815</name>
</gene>
<dbReference type="Proteomes" id="UP000058074">
    <property type="component" value="Chromosome"/>
</dbReference>
<dbReference type="InterPro" id="IPR005624">
    <property type="entry name" value="PduO/GlcC-like"/>
</dbReference>
<protein>
    <recommendedName>
        <fullName evidence="4">Heme-binding protein</fullName>
    </recommendedName>
</protein>
<dbReference type="PANTHER" id="PTHR34309">
    <property type="entry name" value="SLR1406 PROTEIN"/>
    <property type="match status" value="1"/>
</dbReference>
<evidence type="ECO:0000256" key="1">
    <source>
        <dbReference type="SAM" id="SignalP"/>
    </source>
</evidence>
<organism evidence="2 3">
    <name type="scientific">Sphingopyxis macrogoltabida</name>
    <name type="common">Sphingomonas macrogoltabidus</name>
    <dbReference type="NCBI Taxonomy" id="33050"/>
    <lineage>
        <taxon>Bacteria</taxon>
        <taxon>Pseudomonadati</taxon>
        <taxon>Pseudomonadota</taxon>
        <taxon>Alphaproteobacteria</taxon>
        <taxon>Sphingomonadales</taxon>
        <taxon>Sphingomonadaceae</taxon>
        <taxon>Sphingopyxis</taxon>
    </lineage>
</organism>
<dbReference type="Gene3D" id="3.30.450.150">
    <property type="entry name" value="Haem-degrading domain"/>
    <property type="match status" value="1"/>
</dbReference>
<dbReference type="InterPro" id="IPR052517">
    <property type="entry name" value="GlcG_carb_metab_protein"/>
</dbReference>
<name>A0A0N7GRX8_SPHMC</name>
<dbReference type="InterPro" id="IPR038084">
    <property type="entry name" value="PduO/GlcC-like_sf"/>
</dbReference>
<keyword evidence="1" id="KW-0732">Signal</keyword>
<dbReference type="AlphaFoldDB" id="A0A0N7GRX8"/>
<feature type="chain" id="PRO_5012136075" description="Heme-binding protein" evidence="1">
    <location>
        <begin position="16"/>
        <end position="152"/>
    </location>
</feature>
<dbReference type="PANTHER" id="PTHR34309:SF1">
    <property type="entry name" value="PROTEIN GLCG"/>
    <property type="match status" value="1"/>
</dbReference>
<dbReference type="Pfam" id="PF03928">
    <property type="entry name" value="HbpS-like"/>
    <property type="match status" value="1"/>
</dbReference>
<feature type="signal peptide" evidence="1">
    <location>
        <begin position="1"/>
        <end position="15"/>
    </location>
</feature>
<dbReference type="EMBL" id="CP012700">
    <property type="protein sequence ID" value="ALH79155.1"/>
    <property type="molecule type" value="Genomic_DNA"/>
</dbReference>
<evidence type="ECO:0000313" key="2">
    <source>
        <dbReference type="EMBL" id="ALH79155.1"/>
    </source>
</evidence>
<proteinExistence type="predicted"/>
<dbReference type="SUPFAM" id="SSF143744">
    <property type="entry name" value="GlcG-like"/>
    <property type="match status" value="1"/>
</dbReference>
<evidence type="ECO:0008006" key="4">
    <source>
        <dbReference type="Google" id="ProtNLM"/>
    </source>
</evidence>
<accession>A0A0N7GRX8</accession>